<dbReference type="GO" id="GO:0000166">
    <property type="term" value="F:nucleotide binding"/>
    <property type="evidence" value="ECO:0007669"/>
    <property type="project" value="UniProtKB-KW"/>
</dbReference>
<dbReference type="Pfam" id="PF18052">
    <property type="entry name" value="Rx_N"/>
    <property type="match status" value="1"/>
</dbReference>
<gene>
    <name evidence="5" type="ORF">NYM_LOCUS2603</name>
</gene>
<dbReference type="Gene3D" id="1.20.5.4130">
    <property type="match status" value="1"/>
</dbReference>
<dbReference type="EMBL" id="LR721774">
    <property type="protein sequence ID" value="VVV33686.1"/>
    <property type="molecule type" value="Genomic_DNA"/>
</dbReference>
<accession>A0A5K0UY12</accession>
<protein>
    <recommendedName>
        <fullName evidence="4">Disease resistance N-terminal domain-containing protein</fullName>
    </recommendedName>
</protein>
<keyword evidence="1" id="KW-0677">Repeat</keyword>
<feature type="domain" description="Disease resistance N-terminal" evidence="4">
    <location>
        <begin position="13"/>
        <end position="94"/>
    </location>
</feature>
<evidence type="ECO:0000313" key="5">
    <source>
        <dbReference type="EMBL" id="VVV33686.1"/>
    </source>
</evidence>
<sequence>MTTVINTLVQTPISVLLEAIASLLEEKVDFILNAEDDLKVLQEKVRCFQEALKATDHFFSNERNRDLEGQLKDVFNDAQDIIERYQTTTALCKRDKVSKPWTTLCSCFN</sequence>
<keyword evidence="3" id="KW-0611">Plant defense</keyword>
<dbReference type="GO" id="GO:0006952">
    <property type="term" value="P:defense response"/>
    <property type="evidence" value="ECO:0007669"/>
    <property type="project" value="UniProtKB-KW"/>
</dbReference>
<dbReference type="InterPro" id="IPR041118">
    <property type="entry name" value="Rx_N"/>
</dbReference>
<evidence type="ECO:0000256" key="1">
    <source>
        <dbReference type="ARBA" id="ARBA00022737"/>
    </source>
</evidence>
<evidence type="ECO:0000256" key="2">
    <source>
        <dbReference type="ARBA" id="ARBA00022741"/>
    </source>
</evidence>
<organism evidence="5">
    <name type="scientific">Nymphaea colorata</name>
    <name type="common">pocket water lily</name>
    <dbReference type="NCBI Taxonomy" id="210225"/>
    <lineage>
        <taxon>Eukaryota</taxon>
        <taxon>Viridiplantae</taxon>
        <taxon>Streptophyta</taxon>
        <taxon>Embryophyta</taxon>
        <taxon>Tracheophyta</taxon>
        <taxon>Spermatophyta</taxon>
        <taxon>Magnoliopsida</taxon>
        <taxon>Nymphaeales</taxon>
        <taxon>Nymphaeaceae</taxon>
        <taxon>Nymphaea</taxon>
    </lineage>
</organism>
<dbReference type="AlphaFoldDB" id="A0A5K0UY12"/>
<keyword evidence="2" id="KW-0547">Nucleotide-binding</keyword>
<name>A0A5K0UY12_9MAGN</name>
<evidence type="ECO:0000256" key="3">
    <source>
        <dbReference type="ARBA" id="ARBA00022821"/>
    </source>
</evidence>
<proteinExistence type="predicted"/>
<dbReference type="Gramene" id="NC1G0158060.1">
    <property type="protein sequence ID" value="NC1G0158060.1:cds"/>
    <property type="gene ID" value="NC1G0158060"/>
</dbReference>
<reference evidence="5" key="1">
    <citation type="submission" date="2019-09" db="EMBL/GenBank/DDBJ databases">
        <authorList>
            <person name="Zhang L."/>
        </authorList>
    </citation>
    <scope>NUCLEOTIDE SEQUENCE</scope>
</reference>
<evidence type="ECO:0000259" key="4">
    <source>
        <dbReference type="Pfam" id="PF18052"/>
    </source>
</evidence>